<evidence type="ECO:0000313" key="1">
    <source>
        <dbReference type="EMBL" id="MDV6298046.1"/>
    </source>
</evidence>
<reference evidence="1" key="1">
    <citation type="submission" date="2023-10" db="EMBL/GenBank/DDBJ databases">
        <title>Development of a sustainable strategy for remediation of hydrocarbon-contaminated territories based on the waste exchange concept.</title>
        <authorList>
            <person name="Krivoruchko A."/>
        </authorList>
    </citation>
    <scope>NUCLEOTIDE SEQUENCE</scope>
    <source>
        <strain evidence="1">IEGM 1175</strain>
    </source>
</reference>
<dbReference type="EMBL" id="JAWLKJ010000001">
    <property type="protein sequence ID" value="MDV6298046.1"/>
    <property type="molecule type" value="Genomic_DNA"/>
</dbReference>
<sequence length="190" mass="21245">MSAKEGPAAPVVLAGRDQWREWLCTNEDCSDGIWLMLAKKGVSSPTPLSYREALDEALCSGWIDGQRNGYDERTYLQRFTPRRARSLWSRRNVEIAERLAADGRLRPRGIAEIERARSDGRWDRAYPGQATAQPPDALRTALEAAPAAKAAFTRLARTERFSALLPLLTATNEDALERRVAHLISRLTPS</sequence>
<dbReference type="Proteomes" id="UP001185873">
    <property type="component" value="Unassembled WGS sequence"/>
</dbReference>
<name>A0AAE4U1W2_9ACTN</name>
<dbReference type="AlphaFoldDB" id="A0AAE4U1W2"/>
<dbReference type="RefSeq" id="WP_317468471.1">
    <property type="nucleotide sequence ID" value="NZ_JAWLKJ010000001.1"/>
</dbReference>
<dbReference type="Pfam" id="PF13376">
    <property type="entry name" value="OmdA"/>
    <property type="match status" value="1"/>
</dbReference>
<organism evidence="1 2">
    <name type="scientific">Dietzia maris</name>
    <dbReference type="NCBI Taxonomy" id="37915"/>
    <lineage>
        <taxon>Bacteria</taxon>
        <taxon>Bacillati</taxon>
        <taxon>Actinomycetota</taxon>
        <taxon>Actinomycetes</taxon>
        <taxon>Mycobacteriales</taxon>
        <taxon>Dietziaceae</taxon>
        <taxon>Dietzia</taxon>
    </lineage>
</organism>
<gene>
    <name evidence="1" type="ORF">R3P82_02860</name>
</gene>
<proteinExistence type="predicted"/>
<comment type="caution">
    <text evidence="1">The sequence shown here is derived from an EMBL/GenBank/DDBJ whole genome shotgun (WGS) entry which is preliminary data.</text>
</comment>
<protein>
    <submittedName>
        <fullName evidence="1">YdeI/OmpD-associated family protein</fullName>
    </submittedName>
</protein>
<evidence type="ECO:0000313" key="2">
    <source>
        <dbReference type="Proteomes" id="UP001185873"/>
    </source>
</evidence>
<accession>A0AAE4U1W2</accession>